<accession>A0A0C3QWR8</accession>
<dbReference type="AlphaFoldDB" id="A0A0C3QWR8"/>
<keyword evidence="1" id="KW-0732">Signal</keyword>
<protein>
    <submittedName>
        <fullName evidence="2">Uncharacterized protein</fullName>
    </submittedName>
</protein>
<dbReference type="Proteomes" id="UP000054248">
    <property type="component" value="Unassembled WGS sequence"/>
</dbReference>
<name>A0A0C3QWR8_9AGAM</name>
<evidence type="ECO:0000313" key="2">
    <source>
        <dbReference type="EMBL" id="KIO33369.1"/>
    </source>
</evidence>
<reference evidence="3" key="2">
    <citation type="submission" date="2015-01" db="EMBL/GenBank/DDBJ databases">
        <title>Evolutionary Origins and Diversification of the Mycorrhizal Mutualists.</title>
        <authorList>
            <consortium name="DOE Joint Genome Institute"/>
            <consortium name="Mycorrhizal Genomics Consortium"/>
            <person name="Kohler A."/>
            <person name="Kuo A."/>
            <person name="Nagy L.G."/>
            <person name="Floudas D."/>
            <person name="Copeland A."/>
            <person name="Barry K.W."/>
            <person name="Cichocki N."/>
            <person name="Veneault-Fourrey C."/>
            <person name="LaButti K."/>
            <person name="Lindquist E.A."/>
            <person name="Lipzen A."/>
            <person name="Lundell T."/>
            <person name="Morin E."/>
            <person name="Murat C."/>
            <person name="Riley R."/>
            <person name="Ohm R."/>
            <person name="Sun H."/>
            <person name="Tunlid A."/>
            <person name="Henrissat B."/>
            <person name="Grigoriev I.V."/>
            <person name="Hibbett D.S."/>
            <person name="Martin F."/>
        </authorList>
    </citation>
    <scope>NUCLEOTIDE SEQUENCE [LARGE SCALE GENOMIC DNA]</scope>
    <source>
        <strain evidence="3">MUT 4182</strain>
    </source>
</reference>
<gene>
    <name evidence="2" type="ORF">M407DRAFT_199280</name>
</gene>
<sequence length="73" mass="7973">MLSQLKKLIPCSAQIPSLLLLLILLRNPPCEKASSDRKRASVFGDFNFSIDCTPYECTCGVIDHGSCASCPQQ</sequence>
<evidence type="ECO:0000256" key="1">
    <source>
        <dbReference type="SAM" id="SignalP"/>
    </source>
</evidence>
<reference evidence="2 3" key="1">
    <citation type="submission" date="2014-04" db="EMBL/GenBank/DDBJ databases">
        <authorList>
            <consortium name="DOE Joint Genome Institute"/>
            <person name="Kuo A."/>
            <person name="Girlanda M."/>
            <person name="Perotto S."/>
            <person name="Kohler A."/>
            <person name="Nagy L.G."/>
            <person name="Floudas D."/>
            <person name="Copeland A."/>
            <person name="Barry K.W."/>
            <person name="Cichocki N."/>
            <person name="Veneault-Fourrey C."/>
            <person name="LaButti K."/>
            <person name="Lindquist E.A."/>
            <person name="Lipzen A."/>
            <person name="Lundell T."/>
            <person name="Morin E."/>
            <person name="Murat C."/>
            <person name="Sun H."/>
            <person name="Tunlid A."/>
            <person name="Henrissat B."/>
            <person name="Grigoriev I.V."/>
            <person name="Hibbett D.S."/>
            <person name="Martin F."/>
            <person name="Nordberg H.P."/>
            <person name="Cantor M.N."/>
            <person name="Hua S.X."/>
        </authorList>
    </citation>
    <scope>NUCLEOTIDE SEQUENCE [LARGE SCALE GENOMIC DNA]</scope>
    <source>
        <strain evidence="2 3">MUT 4182</strain>
    </source>
</reference>
<dbReference type="EMBL" id="KN822949">
    <property type="protein sequence ID" value="KIO33369.1"/>
    <property type="molecule type" value="Genomic_DNA"/>
</dbReference>
<feature type="chain" id="PRO_5002180857" evidence="1">
    <location>
        <begin position="34"/>
        <end position="73"/>
    </location>
</feature>
<organism evidence="2 3">
    <name type="scientific">Tulasnella calospora MUT 4182</name>
    <dbReference type="NCBI Taxonomy" id="1051891"/>
    <lineage>
        <taxon>Eukaryota</taxon>
        <taxon>Fungi</taxon>
        <taxon>Dikarya</taxon>
        <taxon>Basidiomycota</taxon>
        <taxon>Agaricomycotina</taxon>
        <taxon>Agaricomycetes</taxon>
        <taxon>Cantharellales</taxon>
        <taxon>Tulasnellaceae</taxon>
        <taxon>Tulasnella</taxon>
    </lineage>
</organism>
<evidence type="ECO:0000313" key="3">
    <source>
        <dbReference type="Proteomes" id="UP000054248"/>
    </source>
</evidence>
<feature type="signal peptide" evidence="1">
    <location>
        <begin position="1"/>
        <end position="33"/>
    </location>
</feature>
<keyword evidence="3" id="KW-1185">Reference proteome</keyword>
<dbReference type="HOGENOM" id="CLU_2706634_0_0_1"/>
<proteinExistence type="predicted"/>